<evidence type="ECO:0000256" key="2">
    <source>
        <dbReference type="ARBA" id="ARBA00005375"/>
    </source>
</evidence>
<comment type="catalytic activity">
    <reaction evidence="1">
        <text>a phosphate monoester + H2O = an alcohol + phosphate</text>
        <dbReference type="Rhea" id="RHEA:15017"/>
        <dbReference type="ChEBI" id="CHEBI:15377"/>
        <dbReference type="ChEBI" id="CHEBI:30879"/>
        <dbReference type="ChEBI" id="CHEBI:43474"/>
        <dbReference type="ChEBI" id="CHEBI:67140"/>
        <dbReference type="EC" id="3.1.3.2"/>
    </reaction>
</comment>
<evidence type="ECO:0000256" key="6">
    <source>
        <dbReference type="ARBA" id="ARBA00023157"/>
    </source>
</evidence>
<evidence type="ECO:0000256" key="5">
    <source>
        <dbReference type="ARBA" id="ARBA00022801"/>
    </source>
</evidence>
<evidence type="ECO:0000256" key="3">
    <source>
        <dbReference type="ARBA" id="ARBA00012646"/>
    </source>
</evidence>
<dbReference type="EC" id="3.1.3.2" evidence="3"/>
<evidence type="ECO:0000313" key="8">
    <source>
        <dbReference type="EMBL" id="KAK2090319.1"/>
    </source>
</evidence>
<sequence length="454" mass="51951">MQRATEHDIMSKSDADTKETGIATYKLITGGASEFQNNRFLAYFSMEHLSQVFRHGDRSPIDTFPTDPIKESSWPQGFGQLTQVYIRSTDVDRTLMSAMTNLAALFPPEGHSIWNPTLPWQPIPVHTVPLSEDQSENLNQISERREKRRGRQHKNTAVSEYVDTSSSVPRVFELLYLPFRNCPRFQELENETLKSEEFQKRLHPYKVKSQFCLVVYLSKRAKTLDEALASEKYGMNASDFIATLPKLSGFHGQDLFGIWSKVYDPLYCESVHNFTLPSWATEDSMAKLKELSELSLLSLYGIHKQKEKSRLQGVVERSKEARENPLSVFAHGRQAMAGRMGNVIELEAIMVLYKCFIPIECESEQMALDTYNGLLPPYASCHLMELYFEKGEYFVEMYYRNETQHEPYPLILPGCSPSCPLERFAELVAPVIPQDWSTECMITSSHQGTEDSTD</sequence>
<dbReference type="CDD" id="cd07061">
    <property type="entry name" value="HP_HAP_like"/>
    <property type="match status" value="1"/>
</dbReference>
<keyword evidence="9" id="KW-1185">Reference proteome</keyword>
<comment type="similarity">
    <text evidence="2">Belongs to the histidine acid phosphatase family.</text>
</comment>
<organism evidence="8 9">
    <name type="scientific">Saguinus oedipus</name>
    <name type="common">Cotton-top tamarin</name>
    <name type="synonym">Oedipomidas oedipus</name>
    <dbReference type="NCBI Taxonomy" id="9490"/>
    <lineage>
        <taxon>Eukaryota</taxon>
        <taxon>Metazoa</taxon>
        <taxon>Chordata</taxon>
        <taxon>Craniata</taxon>
        <taxon>Vertebrata</taxon>
        <taxon>Euteleostomi</taxon>
        <taxon>Mammalia</taxon>
        <taxon>Eutheria</taxon>
        <taxon>Euarchontoglires</taxon>
        <taxon>Primates</taxon>
        <taxon>Haplorrhini</taxon>
        <taxon>Platyrrhini</taxon>
        <taxon>Cebidae</taxon>
        <taxon>Callitrichinae</taxon>
        <taxon>Saguinus</taxon>
    </lineage>
</organism>
<keyword evidence="4" id="KW-0732">Signal</keyword>
<dbReference type="InterPro" id="IPR050645">
    <property type="entry name" value="Histidine_acid_phosphatase"/>
</dbReference>
<gene>
    <name evidence="8" type="primary">ACP3</name>
    <name evidence="8" type="ORF">P7K49_031575</name>
</gene>
<accession>A0ABQ9TZT8</accession>
<dbReference type="PANTHER" id="PTHR11567:SF211">
    <property type="entry name" value="PROSTATIC ACID PHOSPHATASE"/>
    <property type="match status" value="1"/>
</dbReference>
<dbReference type="PANTHER" id="PTHR11567">
    <property type="entry name" value="ACID PHOSPHATASE-RELATED"/>
    <property type="match status" value="1"/>
</dbReference>
<dbReference type="EMBL" id="JASSZA010000017">
    <property type="protein sequence ID" value="KAK2090319.1"/>
    <property type="molecule type" value="Genomic_DNA"/>
</dbReference>
<evidence type="ECO:0000313" key="9">
    <source>
        <dbReference type="Proteomes" id="UP001266305"/>
    </source>
</evidence>
<dbReference type="Gene3D" id="3.40.50.1240">
    <property type="entry name" value="Phosphoglycerate mutase-like"/>
    <property type="match status" value="2"/>
</dbReference>
<evidence type="ECO:0000256" key="7">
    <source>
        <dbReference type="ARBA" id="ARBA00023180"/>
    </source>
</evidence>
<protein>
    <recommendedName>
        <fullName evidence="3">acid phosphatase</fullName>
        <ecNumber evidence="3">3.1.3.2</ecNumber>
    </recommendedName>
</protein>
<keyword evidence="6" id="KW-1015">Disulfide bond</keyword>
<dbReference type="Proteomes" id="UP001266305">
    <property type="component" value="Unassembled WGS sequence"/>
</dbReference>
<evidence type="ECO:0000256" key="1">
    <source>
        <dbReference type="ARBA" id="ARBA00000032"/>
    </source>
</evidence>
<keyword evidence="7" id="KW-0325">Glycoprotein</keyword>
<dbReference type="InterPro" id="IPR000560">
    <property type="entry name" value="His_Pase_clade-2"/>
</dbReference>
<dbReference type="PROSITE" id="PS00616">
    <property type="entry name" value="HIS_ACID_PHOSPHAT_1"/>
    <property type="match status" value="1"/>
</dbReference>
<dbReference type="Pfam" id="PF00328">
    <property type="entry name" value="His_Phos_2"/>
    <property type="match status" value="1"/>
</dbReference>
<comment type="caution">
    <text evidence="8">The sequence shown here is derived from an EMBL/GenBank/DDBJ whole genome shotgun (WGS) entry which is preliminary data.</text>
</comment>
<dbReference type="InterPro" id="IPR029033">
    <property type="entry name" value="His_PPase_superfam"/>
</dbReference>
<evidence type="ECO:0000256" key="4">
    <source>
        <dbReference type="ARBA" id="ARBA00022729"/>
    </source>
</evidence>
<name>A0ABQ9TZT8_SAGOE</name>
<dbReference type="SUPFAM" id="SSF53254">
    <property type="entry name" value="Phosphoglycerate mutase-like"/>
    <property type="match status" value="1"/>
</dbReference>
<proteinExistence type="inferred from homology"/>
<reference evidence="8 9" key="1">
    <citation type="submission" date="2023-05" db="EMBL/GenBank/DDBJ databases">
        <title>B98-5 Cell Line De Novo Hybrid Assembly: An Optical Mapping Approach.</title>
        <authorList>
            <person name="Kananen K."/>
            <person name="Auerbach J.A."/>
            <person name="Kautto E."/>
            <person name="Blachly J.S."/>
        </authorList>
    </citation>
    <scope>NUCLEOTIDE SEQUENCE [LARGE SCALE GENOMIC DNA]</scope>
    <source>
        <strain evidence="8">B95-8</strain>
        <tissue evidence="8">Cell line</tissue>
    </source>
</reference>
<dbReference type="InterPro" id="IPR033379">
    <property type="entry name" value="Acid_Pase_AS"/>
</dbReference>
<keyword evidence="5" id="KW-0378">Hydrolase</keyword>